<comment type="caution">
    <text evidence="3">The sequence shown here is derived from an EMBL/GenBank/DDBJ whole genome shotgun (WGS) entry which is preliminary data.</text>
</comment>
<reference evidence="3 4" key="1">
    <citation type="journal article" date="2023" name="Plant Biotechnol. J.">
        <title>Chromosome-level wild Hevea brasiliensis genome provides new tools for genomic-assisted breeding and valuable loci to elevate rubber yield.</title>
        <authorList>
            <person name="Cheng H."/>
            <person name="Song X."/>
            <person name="Hu Y."/>
            <person name="Wu T."/>
            <person name="Yang Q."/>
            <person name="An Z."/>
            <person name="Feng S."/>
            <person name="Deng Z."/>
            <person name="Wu W."/>
            <person name="Zeng X."/>
            <person name="Tu M."/>
            <person name="Wang X."/>
            <person name="Huang H."/>
        </authorList>
    </citation>
    <scope>NUCLEOTIDE SEQUENCE [LARGE SCALE GENOMIC DNA]</scope>
    <source>
        <strain evidence="3">MT/VB/25A 57/8</strain>
    </source>
</reference>
<dbReference type="Pfam" id="PF18151">
    <property type="entry name" value="DUF5601"/>
    <property type="match status" value="1"/>
</dbReference>
<dbReference type="Proteomes" id="UP001174677">
    <property type="component" value="Unassembled WGS sequence"/>
</dbReference>
<sequence>MENADVFLGLHDFLDRMRQPSAADFVKSIKSFIVSFSNNAPDPERDGALVQEFFANMEAAFRAHPLWARCSDEELESAGEGLEKYVMTKLFTRVFASLPDDVKVDEQLSEKMSLIQQFIRPENLDIKPTFQNEASWLLAQKELQKINMYKAPRDKLVCILNCCKVINNLLLNASIASNENPPGADEFLPVLIYVTMKANPPQLHSNLLYIQRYRRQSRLVGEAAYFFTNMLSTESFISNIDARSLSMEETEFEKNMESARAFLSGLSTDLDSQSNQSDQKVENNLKTVLIESKLQALDSSKERELSIRSKSSETRSGNIRYLKDESSMAKVPSLSDIENKGASMLLEDDLASIVFREYPYLFANTGDLTISDVEDLLNNYKQLVFKYVCLSKGLGGATPSLHPSNSQVHLHHETETVKEHQDTEVVEPNDESQKQITMANSSSTVSLASEENFESKSPLDEAVAP</sequence>
<dbReference type="Gene3D" id="1.20.1050.80">
    <property type="entry name" value="VPS9 domain"/>
    <property type="match status" value="1"/>
</dbReference>
<dbReference type="EMBL" id="JARPOI010000679">
    <property type="protein sequence ID" value="KAJ9128417.1"/>
    <property type="molecule type" value="Genomic_DNA"/>
</dbReference>
<dbReference type="InterPro" id="IPR003123">
    <property type="entry name" value="VPS9"/>
</dbReference>
<dbReference type="Gene3D" id="1.10.246.120">
    <property type="match status" value="1"/>
</dbReference>
<evidence type="ECO:0000313" key="4">
    <source>
        <dbReference type="Proteomes" id="UP001174677"/>
    </source>
</evidence>
<gene>
    <name evidence="3" type="ORF">P3X46_035057</name>
</gene>
<dbReference type="PROSITE" id="PS51205">
    <property type="entry name" value="VPS9"/>
    <property type="match status" value="1"/>
</dbReference>
<dbReference type="SUPFAM" id="SSF109993">
    <property type="entry name" value="VPS9 domain"/>
    <property type="match status" value="1"/>
</dbReference>
<keyword evidence="4" id="KW-1185">Reference proteome</keyword>
<dbReference type="InterPro" id="IPR037191">
    <property type="entry name" value="VPS9_dom_sf"/>
</dbReference>
<feature type="region of interest" description="Disordered" evidence="1">
    <location>
        <begin position="400"/>
        <end position="465"/>
    </location>
</feature>
<dbReference type="InterPro" id="IPR041545">
    <property type="entry name" value="DUF5601"/>
</dbReference>
<name>A0ABQ9K6T6_HEVBR</name>
<evidence type="ECO:0000256" key="1">
    <source>
        <dbReference type="SAM" id="MobiDB-lite"/>
    </source>
</evidence>
<feature type="compositionally biased region" description="Polar residues" evidence="1">
    <location>
        <begin position="434"/>
        <end position="449"/>
    </location>
</feature>
<dbReference type="PANTHER" id="PTHR23101">
    <property type="entry name" value="RAB GDP/GTP EXCHANGE FACTOR"/>
    <property type="match status" value="1"/>
</dbReference>
<protein>
    <recommendedName>
        <fullName evidence="2">VPS9 domain-containing protein</fullName>
    </recommendedName>
</protein>
<dbReference type="InterPro" id="IPR045046">
    <property type="entry name" value="Vps9-like"/>
</dbReference>
<evidence type="ECO:0000313" key="3">
    <source>
        <dbReference type="EMBL" id="KAJ9128417.1"/>
    </source>
</evidence>
<evidence type="ECO:0000259" key="2">
    <source>
        <dbReference type="PROSITE" id="PS51205"/>
    </source>
</evidence>
<dbReference type="PANTHER" id="PTHR23101:SF25">
    <property type="entry name" value="GTPASE-ACTIVATING PROTEIN AND VPS9 DOMAIN-CONTAINING PROTEIN 1"/>
    <property type="match status" value="1"/>
</dbReference>
<organism evidence="3 4">
    <name type="scientific">Hevea brasiliensis</name>
    <name type="common">Para rubber tree</name>
    <name type="synonym">Siphonia brasiliensis</name>
    <dbReference type="NCBI Taxonomy" id="3981"/>
    <lineage>
        <taxon>Eukaryota</taxon>
        <taxon>Viridiplantae</taxon>
        <taxon>Streptophyta</taxon>
        <taxon>Embryophyta</taxon>
        <taxon>Tracheophyta</taxon>
        <taxon>Spermatophyta</taxon>
        <taxon>Magnoliopsida</taxon>
        <taxon>eudicotyledons</taxon>
        <taxon>Gunneridae</taxon>
        <taxon>Pentapetalae</taxon>
        <taxon>rosids</taxon>
        <taxon>fabids</taxon>
        <taxon>Malpighiales</taxon>
        <taxon>Euphorbiaceae</taxon>
        <taxon>Crotonoideae</taxon>
        <taxon>Micrandreae</taxon>
        <taxon>Hevea</taxon>
    </lineage>
</organism>
<dbReference type="Pfam" id="PF02204">
    <property type="entry name" value="VPS9"/>
    <property type="match status" value="1"/>
</dbReference>
<accession>A0ABQ9K6T6</accession>
<feature type="compositionally biased region" description="Basic and acidic residues" evidence="1">
    <location>
        <begin position="410"/>
        <end position="423"/>
    </location>
</feature>
<feature type="domain" description="VPS9" evidence="2">
    <location>
        <begin position="102"/>
        <end position="246"/>
    </location>
</feature>
<proteinExistence type="predicted"/>
<dbReference type="SMART" id="SM00167">
    <property type="entry name" value="VPS9"/>
    <property type="match status" value="1"/>
</dbReference>